<comment type="similarity">
    <text evidence="2">Belongs to the ABC transporter superfamily. ABCC family. Conjugate transporter (TC 3.A.1.208) subfamily.</text>
</comment>
<keyword evidence="9 11" id="KW-0472">Membrane</keyword>
<dbReference type="FunFam" id="1.20.1560.10:FF:000003">
    <property type="entry name" value="ABC transporter C family member 10"/>
    <property type="match status" value="1"/>
</dbReference>
<dbReference type="InterPro" id="IPR044746">
    <property type="entry name" value="ABCC_6TM_D1"/>
</dbReference>
<comment type="catalytic activity">
    <reaction evidence="10">
        <text>ATP + H2O + xenobioticSide 1 = ADP + phosphate + xenobioticSide 2.</text>
        <dbReference type="EC" id="7.6.2.2"/>
    </reaction>
</comment>
<dbReference type="CDD" id="cd03244">
    <property type="entry name" value="ABCC_MRP_domain2"/>
    <property type="match status" value="1"/>
</dbReference>
<feature type="transmembrane region" description="Helical" evidence="11">
    <location>
        <begin position="730"/>
        <end position="750"/>
    </location>
</feature>
<dbReference type="Gene3D" id="3.40.50.300">
    <property type="entry name" value="P-loop containing nucleotide triphosphate hydrolases"/>
    <property type="match status" value="2"/>
</dbReference>
<feature type="transmembrane region" description="Helical" evidence="11">
    <location>
        <begin position="390"/>
        <end position="409"/>
    </location>
</feature>
<evidence type="ECO:0000256" key="5">
    <source>
        <dbReference type="ARBA" id="ARBA00022692"/>
    </source>
</evidence>
<dbReference type="InterPro" id="IPR050173">
    <property type="entry name" value="ABC_transporter_C-like"/>
</dbReference>
<dbReference type="Gene3D" id="1.20.1560.10">
    <property type="entry name" value="ABC transporter type 1, transmembrane domain"/>
    <property type="match status" value="2"/>
</dbReference>
<organism evidence="14 15">
    <name type="scientific">Ambrosia artemisiifolia</name>
    <name type="common">Common ragweed</name>
    <dbReference type="NCBI Taxonomy" id="4212"/>
    <lineage>
        <taxon>Eukaryota</taxon>
        <taxon>Viridiplantae</taxon>
        <taxon>Streptophyta</taxon>
        <taxon>Embryophyta</taxon>
        <taxon>Tracheophyta</taxon>
        <taxon>Spermatophyta</taxon>
        <taxon>Magnoliopsida</taxon>
        <taxon>eudicotyledons</taxon>
        <taxon>Gunneridae</taxon>
        <taxon>Pentapetalae</taxon>
        <taxon>asterids</taxon>
        <taxon>campanulids</taxon>
        <taxon>Asterales</taxon>
        <taxon>Asteraceae</taxon>
        <taxon>Asteroideae</taxon>
        <taxon>Heliantheae alliance</taxon>
        <taxon>Heliantheae</taxon>
        <taxon>Ambrosia</taxon>
    </lineage>
</organism>
<keyword evidence="7" id="KW-0067">ATP-binding</keyword>
<dbReference type="Proteomes" id="UP001206925">
    <property type="component" value="Unassembled WGS sequence"/>
</dbReference>
<evidence type="ECO:0000256" key="7">
    <source>
        <dbReference type="ARBA" id="ARBA00022840"/>
    </source>
</evidence>
<evidence type="ECO:0000259" key="13">
    <source>
        <dbReference type="PROSITE" id="PS50929"/>
    </source>
</evidence>
<dbReference type="FunFam" id="1.20.1560.10:FF:000300">
    <property type="entry name" value="Putative MRP-like ABC transporter"/>
    <property type="match status" value="1"/>
</dbReference>
<dbReference type="InterPro" id="IPR003439">
    <property type="entry name" value="ABC_transporter-like_ATP-bd"/>
</dbReference>
<protein>
    <recommendedName>
        <fullName evidence="3">ABC-type xenobiotic transporter</fullName>
        <ecNumber evidence="3">7.6.2.2</ecNumber>
    </recommendedName>
</protein>
<evidence type="ECO:0000256" key="1">
    <source>
        <dbReference type="ARBA" id="ARBA00004141"/>
    </source>
</evidence>
<dbReference type="InterPro" id="IPR003593">
    <property type="entry name" value="AAA+_ATPase"/>
</dbReference>
<feature type="domain" description="ABC transmembrane type-1" evidence="13">
    <location>
        <begin position="691"/>
        <end position="933"/>
    </location>
</feature>
<feature type="transmembrane region" description="Helical" evidence="11">
    <location>
        <begin position="295"/>
        <end position="314"/>
    </location>
</feature>
<feature type="transmembrane region" description="Helical" evidence="11">
    <location>
        <begin position="154"/>
        <end position="171"/>
    </location>
</feature>
<dbReference type="InterPro" id="IPR036640">
    <property type="entry name" value="ABC1_TM_sf"/>
</dbReference>
<evidence type="ECO:0000256" key="9">
    <source>
        <dbReference type="ARBA" id="ARBA00023136"/>
    </source>
</evidence>
<evidence type="ECO:0000256" key="6">
    <source>
        <dbReference type="ARBA" id="ARBA00022741"/>
    </source>
</evidence>
<keyword evidence="15" id="KW-1185">Reference proteome</keyword>
<evidence type="ECO:0000259" key="12">
    <source>
        <dbReference type="PROSITE" id="PS50893"/>
    </source>
</evidence>
<feature type="transmembrane region" description="Helical" evidence="11">
    <location>
        <begin position="271"/>
        <end position="289"/>
    </location>
</feature>
<evidence type="ECO:0000256" key="11">
    <source>
        <dbReference type="SAM" id="Phobius"/>
    </source>
</evidence>
<dbReference type="SUPFAM" id="SSF90123">
    <property type="entry name" value="ABC transporter transmembrane region"/>
    <property type="match status" value="2"/>
</dbReference>
<name>A0AAD5BN63_AMBAR</name>
<evidence type="ECO:0000313" key="14">
    <source>
        <dbReference type="EMBL" id="KAI7726457.1"/>
    </source>
</evidence>
<keyword evidence="6" id="KW-0547">Nucleotide-binding</keyword>
<dbReference type="InterPro" id="IPR011527">
    <property type="entry name" value="ABC1_TM_dom"/>
</dbReference>
<dbReference type="GO" id="GO:0016887">
    <property type="term" value="F:ATP hydrolysis activity"/>
    <property type="evidence" value="ECO:0007669"/>
    <property type="project" value="InterPro"/>
</dbReference>
<evidence type="ECO:0000256" key="4">
    <source>
        <dbReference type="ARBA" id="ARBA00022448"/>
    </source>
</evidence>
<dbReference type="SMART" id="SM00382">
    <property type="entry name" value="AAA"/>
    <property type="match status" value="2"/>
</dbReference>
<feature type="transmembrane region" description="Helical" evidence="11">
    <location>
        <begin position="191"/>
        <end position="208"/>
    </location>
</feature>
<keyword evidence="4" id="KW-0813">Transport</keyword>
<dbReference type="EMBL" id="JAMZMK010011666">
    <property type="protein sequence ID" value="KAI7726457.1"/>
    <property type="molecule type" value="Genomic_DNA"/>
</dbReference>
<dbReference type="EC" id="7.6.2.2" evidence="3"/>
<dbReference type="InterPro" id="IPR027417">
    <property type="entry name" value="P-loop_NTPase"/>
</dbReference>
<evidence type="ECO:0000256" key="2">
    <source>
        <dbReference type="ARBA" id="ARBA00009726"/>
    </source>
</evidence>
<proteinExistence type="inferred from homology"/>
<dbReference type="Pfam" id="PF00005">
    <property type="entry name" value="ABC_tran"/>
    <property type="match status" value="2"/>
</dbReference>
<evidence type="ECO:0000313" key="15">
    <source>
        <dbReference type="Proteomes" id="UP001206925"/>
    </source>
</evidence>
<dbReference type="PROSITE" id="PS50893">
    <property type="entry name" value="ABC_TRANSPORTER_2"/>
    <property type="match status" value="1"/>
</dbReference>
<evidence type="ECO:0000256" key="10">
    <source>
        <dbReference type="ARBA" id="ARBA00034018"/>
    </source>
</evidence>
<dbReference type="PROSITE" id="PS50929">
    <property type="entry name" value="ABC_TM1F"/>
    <property type="match status" value="2"/>
</dbReference>
<dbReference type="Pfam" id="PF00664">
    <property type="entry name" value="ABC_membrane"/>
    <property type="match status" value="2"/>
</dbReference>
<dbReference type="AlphaFoldDB" id="A0AAD5BN63"/>
<sequence>MPNNRVHSLAAQFLVLDASSTVVGLFLCYDGLSVKNKGGAVSHFVSEPLLDGGSNVTSDHRNSRRGGETITPLATSNVLSLLTFSWINPLISLGYKKRLDLEDVPQLDSLNSAQRSFLVLRNKIETDTSHMSKSSQMNTFSLVKAVILTTWKDIIITGVLSFVSALASYVGPFLIDTLVKYLNGHRDLKQGFLLVSAFTVAKIVECLAQRHCDFKLEKAGINVRAALVAMIYHKGLTLSSESKQGHSNGEIINFMAVDAERIGDFSKYMHNAWLVIVQVGLALIILYKYLGISSLATFVATIVVMLSNLPLGRLQEKFQEKLMKCKDKRMKTTSEVLKNMRILKLYGWEMKFLSRVDDIRSNEAYWLYKLTFTMAMTCVAFWVAPTFVAIATFGMCMLLGIPLDSGKVLSSLATFKNLQESVYNLPDTIEIIVQTKVSFDRIASFLSLSELDSGLVEMVPIGSSDTSVEIVDGNFSWDVTSCEPILSDINLKFFRRMKVAVCGPVGSGKSSLLSCILGEVSKLSGKVRLSGTKAYVGQSPWIQSGTIEHNILFGKEMDIERYERVLEACDLKKDLEVLSFAPLMLLQEATFSRITQAGKYDDIMKLGSDFLELVGAHKEALLEIDSVGHSLGTVKKIIQDETITGQNGKIVHMEEKKRQLVEEEERERGKVGSSAYWKYLTTAYGGALTPLVLLAQIMFESSQISSNYWLAWASSTSESNQARVGGFEFIIVYMAFGIGCSFCILARAFLLMKAGYETANRLFYKMHFCIFRAPMSFFDANPSGRILNRVSTDQAAVDLTIPYTIGPFAFVSIQLLGIIIQYYIPSARELARLVGVCKAPVIQHFSETISGSTTIRSFGQKHRFQDTCLKLIDNYSRPKFHVAGALAWLGSRLDMLSSFIFAFLVIFLVSVPEGIIDPSTAGLAVTYGLSLNMLQAWAIQKLCRLEIQFISVERIFQYSSIPSEPPLVIESNRPDHFWPSQGKVDIHHLQVRYAVHMPLVLRGITCTFHGGTKTGIVGRTGSGKSTLIQTLFRLVEPTSGEILIDGINISSIGLHDLRSRLSIIPQDPTMFNGTVRSNMDPLEDYTDDQIWEALDKCQIGDEVRNKEGKLDASVTENGENWSVGQRQLICLGRVLLKKSKILVLDEATASVDTATDNMIQKTLRQHFSDSTVIAIAHRITSVVKSDMVLVLNNGLVEEYDSPTTLLEDKSSSFSQLVAEYSMRSNSSHKKKGATIKHTISD</sequence>
<dbReference type="GO" id="GO:0005524">
    <property type="term" value="F:ATP binding"/>
    <property type="evidence" value="ECO:0007669"/>
    <property type="project" value="UniProtKB-KW"/>
</dbReference>
<dbReference type="PANTHER" id="PTHR24223">
    <property type="entry name" value="ATP-BINDING CASSETTE SUB-FAMILY C"/>
    <property type="match status" value="1"/>
</dbReference>
<feature type="domain" description="ABC transmembrane type-1" evidence="13">
    <location>
        <begin position="155"/>
        <end position="434"/>
    </location>
</feature>
<dbReference type="SUPFAM" id="SSF52540">
    <property type="entry name" value="P-loop containing nucleoside triphosphate hydrolases"/>
    <property type="match status" value="2"/>
</dbReference>
<feature type="domain" description="ABC transporter" evidence="12">
    <location>
        <begin position="986"/>
        <end position="1218"/>
    </location>
</feature>
<dbReference type="GO" id="GO:0016020">
    <property type="term" value="C:membrane"/>
    <property type="evidence" value="ECO:0007669"/>
    <property type="project" value="UniProtKB-SubCell"/>
</dbReference>
<keyword evidence="5 11" id="KW-0812">Transmembrane</keyword>
<gene>
    <name evidence="14" type="ORF">M8C21_018347</name>
</gene>
<dbReference type="CDD" id="cd18579">
    <property type="entry name" value="ABC_6TM_ABCC_D1"/>
    <property type="match status" value="1"/>
</dbReference>
<comment type="subcellular location">
    <subcellularLocation>
        <location evidence="1">Membrane</location>
        <topology evidence="1">Multi-pass membrane protein</topology>
    </subcellularLocation>
</comment>
<dbReference type="InterPro" id="IPR044726">
    <property type="entry name" value="ABCC_6TM_D2"/>
</dbReference>
<keyword evidence="8 11" id="KW-1133">Transmembrane helix</keyword>
<dbReference type="CDD" id="cd18580">
    <property type="entry name" value="ABC_6TM_ABCC_D2"/>
    <property type="match status" value="1"/>
</dbReference>
<dbReference type="GO" id="GO:0008559">
    <property type="term" value="F:ABC-type xenobiotic transporter activity"/>
    <property type="evidence" value="ECO:0007669"/>
    <property type="project" value="UniProtKB-EC"/>
</dbReference>
<dbReference type="PANTHER" id="PTHR24223:SF458">
    <property type="entry name" value="ABC-TYPE XENOBIOTIC TRANSPORTER"/>
    <property type="match status" value="1"/>
</dbReference>
<evidence type="ECO:0000256" key="3">
    <source>
        <dbReference type="ARBA" id="ARBA00012191"/>
    </source>
</evidence>
<accession>A0AAD5BN63</accession>
<evidence type="ECO:0000256" key="8">
    <source>
        <dbReference type="ARBA" id="ARBA00022989"/>
    </source>
</evidence>
<reference evidence="14" key="1">
    <citation type="submission" date="2022-06" db="EMBL/GenBank/DDBJ databases">
        <title>Uncovering the hologenomic basis of an extraordinary plant invasion.</title>
        <authorList>
            <person name="Bieker V.C."/>
            <person name="Martin M.D."/>
            <person name="Gilbert T."/>
            <person name="Hodgins K."/>
            <person name="Battlay P."/>
            <person name="Petersen B."/>
            <person name="Wilson J."/>
        </authorList>
    </citation>
    <scope>NUCLEOTIDE SEQUENCE</scope>
    <source>
        <strain evidence="14">AA19_3_7</strain>
        <tissue evidence="14">Leaf</tissue>
    </source>
</reference>
<feature type="transmembrane region" description="Helical" evidence="11">
    <location>
        <begin position="800"/>
        <end position="824"/>
    </location>
</feature>
<dbReference type="FunFam" id="3.40.50.300:FF:000169">
    <property type="entry name" value="ABC transporter C family member 3"/>
    <property type="match status" value="1"/>
</dbReference>
<comment type="caution">
    <text evidence="14">The sequence shown here is derived from an EMBL/GenBank/DDBJ whole genome shotgun (WGS) entry which is preliminary data.</text>
</comment>